<gene>
    <name evidence="2" type="ORF">KIL84_012296</name>
</gene>
<reference evidence="2" key="1">
    <citation type="submission" date="2021-09" db="EMBL/GenBank/DDBJ databases">
        <title>The genome of Mauremys mutica provides insights into the evolution of semi-aquatic lifestyle.</title>
        <authorList>
            <person name="Gong S."/>
            <person name="Gao Y."/>
        </authorList>
    </citation>
    <scope>NUCLEOTIDE SEQUENCE</scope>
    <source>
        <strain evidence="2">MM-2020</strain>
        <tissue evidence="2">Muscle</tissue>
    </source>
</reference>
<protein>
    <submittedName>
        <fullName evidence="2">Uncharacterized protein</fullName>
    </submittedName>
</protein>
<comment type="caution">
    <text evidence="2">The sequence shown here is derived from an EMBL/GenBank/DDBJ whole genome shotgun (WGS) entry which is preliminary data.</text>
</comment>
<organism evidence="2 3">
    <name type="scientific">Mauremys mutica</name>
    <name type="common">yellowpond turtle</name>
    <dbReference type="NCBI Taxonomy" id="74926"/>
    <lineage>
        <taxon>Eukaryota</taxon>
        <taxon>Metazoa</taxon>
        <taxon>Chordata</taxon>
        <taxon>Craniata</taxon>
        <taxon>Vertebrata</taxon>
        <taxon>Euteleostomi</taxon>
        <taxon>Archelosauria</taxon>
        <taxon>Testudinata</taxon>
        <taxon>Testudines</taxon>
        <taxon>Cryptodira</taxon>
        <taxon>Durocryptodira</taxon>
        <taxon>Testudinoidea</taxon>
        <taxon>Geoemydidae</taxon>
        <taxon>Geoemydinae</taxon>
        <taxon>Mauremys</taxon>
    </lineage>
</organism>
<dbReference type="Proteomes" id="UP000827986">
    <property type="component" value="Unassembled WGS sequence"/>
</dbReference>
<evidence type="ECO:0000313" key="3">
    <source>
        <dbReference type="Proteomes" id="UP000827986"/>
    </source>
</evidence>
<accession>A0A9D3XDM4</accession>
<dbReference type="AlphaFoldDB" id="A0A9D3XDM4"/>
<proteinExistence type="predicted"/>
<evidence type="ECO:0000256" key="1">
    <source>
        <dbReference type="SAM" id="MobiDB-lite"/>
    </source>
</evidence>
<dbReference type="EMBL" id="JAHDVG010000474">
    <property type="protein sequence ID" value="KAH1178594.1"/>
    <property type="molecule type" value="Genomic_DNA"/>
</dbReference>
<evidence type="ECO:0000313" key="2">
    <source>
        <dbReference type="EMBL" id="KAH1178594.1"/>
    </source>
</evidence>
<name>A0A9D3XDM4_9SAUR</name>
<sequence>MGTQGEEEGFVNRQSKSNAGELSCGAMQRPGRPAVRLYSRDFATLMDVDCGILPPPIREEDYNCCRLCKLQLALQRLKGSLKDCGAIPCFPDYKELACPGLETVWPPFPRDQEG</sequence>
<keyword evidence="3" id="KW-1185">Reference proteome</keyword>
<feature type="region of interest" description="Disordered" evidence="1">
    <location>
        <begin position="1"/>
        <end position="27"/>
    </location>
</feature>